<dbReference type="Proteomes" id="UP000076586">
    <property type="component" value="Unassembled WGS sequence"/>
</dbReference>
<evidence type="ECO:0000259" key="5">
    <source>
        <dbReference type="PROSITE" id="PS51379"/>
    </source>
</evidence>
<keyword evidence="7" id="KW-1185">Reference proteome</keyword>
<dbReference type="SUPFAM" id="SSF54862">
    <property type="entry name" value="4Fe-4S ferredoxins"/>
    <property type="match status" value="1"/>
</dbReference>
<reference evidence="7" key="2">
    <citation type="journal article" date="2017" name="Genome Announc.">
        <title>Draft genome sequence of Paludibacter jiangxiensis NM7(T), a propionate-producing fermentative bacterium.</title>
        <authorList>
            <person name="Qiu Y.-L."/>
            <person name="Tourlousse D.M."/>
            <person name="Matsuura N."/>
            <person name="Ohashi A."/>
            <person name="Sekiguchi Y."/>
        </authorList>
    </citation>
    <scope>NUCLEOTIDE SEQUENCE [LARGE SCALE GENOMIC DNA]</scope>
    <source>
        <strain evidence="7">NM7</strain>
    </source>
</reference>
<dbReference type="NCBIfam" id="NF040864">
    <property type="entry name" value="HgcB_ferredoxin"/>
    <property type="match status" value="1"/>
</dbReference>
<dbReference type="GO" id="GO:0046872">
    <property type="term" value="F:metal ion binding"/>
    <property type="evidence" value="ECO:0007669"/>
    <property type="project" value="UniProtKB-KW"/>
</dbReference>
<gene>
    <name evidence="6" type="ORF">PJIAN_364</name>
</gene>
<dbReference type="InterPro" id="IPR017896">
    <property type="entry name" value="4Fe4S_Fe-S-bd"/>
</dbReference>
<dbReference type="Pfam" id="PF13237">
    <property type="entry name" value="Fer4_10"/>
    <property type="match status" value="1"/>
</dbReference>
<feature type="domain" description="4Fe-4S ferredoxin-type" evidence="5">
    <location>
        <begin position="41"/>
        <end position="70"/>
    </location>
</feature>
<feature type="domain" description="4Fe-4S ferredoxin-type" evidence="5">
    <location>
        <begin position="11"/>
        <end position="40"/>
    </location>
</feature>
<dbReference type="Gene3D" id="3.30.70.20">
    <property type="match status" value="1"/>
</dbReference>
<dbReference type="RefSeq" id="WP_068703362.1">
    <property type="nucleotide sequence ID" value="NZ_BDCR01000003.1"/>
</dbReference>
<dbReference type="PANTHER" id="PTHR43687:SF4">
    <property type="entry name" value="BLR5484 PROTEIN"/>
    <property type="match status" value="1"/>
</dbReference>
<keyword evidence="1" id="KW-0004">4Fe-4S</keyword>
<organism evidence="6 7">
    <name type="scientific">Paludibacter jiangxiensis</name>
    <dbReference type="NCBI Taxonomy" id="681398"/>
    <lineage>
        <taxon>Bacteria</taxon>
        <taxon>Pseudomonadati</taxon>
        <taxon>Bacteroidota</taxon>
        <taxon>Bacteroidia</taxon>
        <taxon>Bacteroidales</taxon>
        <taxon>Paludibacteraceae</taxon>
        <taxon>Paludibacter</taxon>
    </lineage>
</organism>
<keyword evidence="4" id="KW-0411">Iron-sulfur</keyword>
<protein>
    <submittedName>
        <fullName evidence="6">4Fe-4S dicluster domain-containing protein</fullName>
    </submittedName>
</protein>
<dbReference type="PANTHER" id="PTHR43687">
    <property type="entry name" value="ADENYLYLSULFATE REDUCTASE, BETA SUBUNIT"/>
    <property type="match status" value="1"/>
</dbReference>
<dbReference type="AlphaFoldDB" id="A0A170ZKH9"/>
<proteinExistence type="predicted"/>
<comment type="caution">
    <text evidence="6">The sequence shown here is derived from an EMBL/GenBank/DDBJ whole genome shotgun (WGS) entry which is preliminary data.</text>
</comment>
<dbReference type="EMBL" id="BDCR01000003">
    <property type="protein sequence ID" value="GAT62761.1"/>
    <property type="molecule type" value="Genomic_DNA"/>
</dbReference>
<dbReference type="GO" id="GO:0051539">
    <property type="term" value="F:4 iron, 4 sulfur cluster binding"/>
    <property type="evidence" value="ECO:0007669"/>
    <property type="project" value="UniProtKB-KW"/>
</dbReference>
<name>A0A170ZKH9_9BACT</name>
<accession>A0A170ZKH9</accession>
<reference evidence="7" key="1">
    <citation type="submission" date="2016-04" db="EMBL/GenBank/DDBJ databases">
        <title>Draft genome sequence of Paludibacter jiangxiensis strain NM7.</title>
        <authorList>
            <person name="Qiu Y."/>
            <person name="Matsuura N."/>
            <person name="Ohashi A."/>
            <person name="Tourlousse M.D."/>
            <person name="Sekiguchi Y."/>
        </authorList>
    </citation>
    <scope>NUCLEOTIDE SEQUENCE [LARGE SCALE GENOMIC DNA]</scope>
    <source>
        <strain evidence="7">NM7</strain>
    </source>
</reference>
<evidence type="ECO:0000256" key="3">
    <source>
        <dbReference type="ARBA" id="ARBA00023004"/>
    </source>
</evidence>
<keyword evidence="3" id="KW-0408">Iron</keyword>
<keyword evidence="2" id="KW-0479">Metal-binding</keyword>
<evidence type="ECO:0000256" key="2">
    <source>
        <dbReference type="ARBA" id="ARBA00022723"/>
    </source>
</evidence>
<evidence type="ECO:0000313" key="7">
    <source>
        <dbReference type="Proteomes" id="UP000076586"/>
    </source>
</evidence>
<dbReference type="PROSITE" id="PS51379">
    <property type="entry name" value="4FE4S_FER_2"/>
    <property type="match status" value="2"/>
</dbReference>
<evidence type="ECO:0000256" key="4">
    <source>
        <dbReference type="ARBA" id="ARBA00023014"/>
    </source>
</evidence>
<evidence type="ECO:0000313" key="6">
    <source>
        <dbReference type="EMBL" id="GAT62761.1"/>
    </source>
</evidence>
<dbReference type="OrthoDB" id="1091152at2"/>
<evidence type="ECO:0000256" key="1">
    <source>
        <dbReference type="ARBA" id="ARBA00022485"/>
    </source>
</evidence>
<dbReference type="STRING" id="681398.PJIAN_364"/>
<dbReference type="InterPro" id="IPR050572">
    <property type="entry name" value="Fe-S_Ferredoxin"/>
</dbReference>
<sequence length="99" mass="10241">MKTLQYLKNVVTLKLKPDLCTGCGMCTVVCPHAVFEMANGKARIVDIDDCMECGACANNCRFGAISVKAGVGCAAGILNGILRGTEPSCDCSTGSKACC</sequence>